<organism evidence="4 5">
    <name type="scientific">Marinifilum breve</name>
    <dbReference type="NCBI Taxonomy" id="2184082"/>
    <lineage>
        <taxon>Bacteria</taxon>
        <taxon>Pseudomonadati</taxon>
        <taxon>Bacteroidota</taxon>
        <taxon>Bacteroidia</taxon>
        <taxon>Marinilabiliales</taxon>
        <taxon>Marinifilaceae</taxon>
    </lineage>
</organism>
<dbReference type="SUPFAM" id="SSF49785">
    <property type="entry name" value="Galactose-binding domain-like"/>
    <property type="match status" value="2"/>
</dbReference>
<accession>A0A2V3ZV92</accession>
<feature type="domain" description="Beta-galactosidase jelly roll" evidence="3">
    <location>
        <begin position="49"/>
        <end position="160"/>
    </location>
</feature>
<proteinExistence type="predicted"/>
<sequence>MVNSNIKILGLNKILILVIIIAFSAGNAHAKELKSLVNLKGYWKFSIGDDPQWASPDYNDSKWTKVFVPQSWEQNGFQNYNGYAWYRKNFTITPPKSAQYVYLNMGNIDDADEVYVNGRLVGASGQMGPLAQTAHGIPRMYPIPRNILNKEGSNLIAVRVFDDFNEGGITGGEINISFDSDQFKMNVDLSGYWDFETSKEVDKSNRKVITYREGKIFVPGFWEARGYNQLDGRAVYTKTFTYPSSLSTNGQVLFAGVIDDVDEVYLNGEKIGSSSQLRRKNRRYSYVSDNYLLRAYDIPDNLLNRGGENTIEIMVRDHTGPGGIYDGPIGITDRETASPIINKSMKDNRSSFKKFLDYWFD</sequence>
<evidence type="ECO:0000256" key="2">
    <source>
        <dbReference type="ARBA" id="ARBA00023295"/>
    </source>
</evidence>
<keyword evidence="2" id="KW-0326">Glycosidase</keyword>
<protein>
    <submittedName>
        <fullName evidence="4">Glycoside hydrolase</fullName>
    </submittedName>
</protein>
<dbReference type="InterPro" id="IPR051913">
    <property type="entry name" value="GH2_Domain-Containing"/>
</dbReference>
<dbReference type="Gene3D" id="2.60.120.260">
    <property type="entry name" value="Galactose-binding domain-like"/>
    <property type="match status" value="2"/>
</dbReference>
<dbReference type="OrthoDB" id="3668964at2"/>
<dbReference type="PANTHER" id="PTHR42732:SF1">
    <property type="entry name" value="BETA-MANNOSIDASE"/>
    <property type="match status" value="1"/>
</dbReference>
<reference evidence="4 5" key="1">
    <citation type="submission" date="2018-05" db="EMBL/GenBank/DDBJ databases">
        <title>Marinifilum breve JC075T sp. nov., a marine bacterium isolated from Yongle Blue Hole in the South China Sea.</title>
        <authorList>
            <person name="Fu T."/>
        </authorList>
    </citation>
    <scope>NUCLEOTIDE SEQUENCE [LARGE SCALE GENOMIC DNA]</scope>
    <source>
        <strain evidence="4 5">JC075</strain>
    </source>
</reference>
<name>A0A2V3ZV92_9BACT</name>
<dbReference type="Proteomes" id="UP000248079">
    <property type="component" value="Unassembled WGS sequence"/>
</dbReference>
<dbReference type="EMBL" id="QFLI01000007">
    <property type="protein sequence ID" value="PXX98811.1"/>
    <property type="molecule type" value="Genomic_DNA"/>
</dbReference>
<evidence type="ECO:0000259" key="3">
    <source>
        <dbReference type="Pfam" id="PF13364"/>
    </source>
</evidence>
<evidence type="ECO:0000313" key="4">
    <source>
        <dbReference type="EMBL" id="PXX98811.1"/>
    </source>
</evidence>
<dbReference type="Pfam" id="PF13364">
    <property type="entry name" value="BetaGal_ABD2"/>
    <property type="match status" value="1"/>
</dbReference>
<dbReference type="InterPro" id="IPR008979">
    <property type="entry name" value="Galactose-bd-like_sf"/>
</dbReference>
<gene>
    <name evidence="4" type="ORF">DF185_15655</name>
</gene>
<dbReference type="InterPro" id="IPR025300">
    <property type="entry name" value="BetaGal_jelly_roll_dom"/>
</dbReference>
<keyword evidence="1 4" id="KW-0378">Hydrolase</keyword>
<dbReference type="GO" id="GO:0004553">
    <property type="term" value="F:hydrolase activity, hydrolyzing O-glycosyl compounds"/>
    <property type="evidence" value="ECO:0007669"/>
    <property type="project" value="UniProtKB-ARBA"/>
</dbReference>
<keyword evidence="5" id="KW-1185">Reference proteome</keyword>
<dbReference type="AlphaFoldDB" id="A0A2V3ZV92"/>
<comment type="caution">
    <text evidence="4">The sequence shown here is derived from an EMBL/GenBank/DDBJ whole genome shotgun (WGS) entry which is preliminary data.</text>
</comment>
<evidence type="ECO:0000313" key="5">
    <source>
        <dbReference type="Proteomes" id="UP000248079"/>
    </source>
</evidence>
<dbReference type="PANTHER" id="PTHR42732">
    <property type="entry name" value="BETA-GALACTOSIDASE"/>
    <property type="match status" value="1"/>
</dbReference>
<evidence type="ECO:0000256" key="1">
    <source>
        <dbReference type="ARBA" id="ARBA00022801"/>
    </source>
</evidence>